<name>E4ZQU0_LEPMJ</name>
<dbReference type="InParanoid" id="E4ZQU0"/>
<dbReference type="VEuPathDB" id="FungiDB:LEMA_P037690.1"/>
<reference evidence="2" key="1">
    <citation type="journal article" date="2011" name="Nat. Commun.">
        <title>Effector diversification within compartments of the Leptosphaeria maculans genome affected by Repeat-Induced Point mutations.</title>
        <authorList>
            <person name="Rouxel T."/>
            <person name="Grandaubert J."/>
            <person name="Hane J.K."/>
            <person name="Hoede C."/>
            <person name="van de Wouw A.P."/>
            <person name="Couloux A."/>
            <person name="Dominguez V."/>
            <person name="Anthouard V."/>
            <person name="Bally P."/>
            <person name="Bourras S."/>
            <person name="Cozijnsen A.J."/>
            <person name="Ciuffetti L.M."/>
            <person name="Degrave A."/>
            <person name="Dilmaghani A."/>
            <person name="Duret L."/>
            <person name="Fudal I."/>
            <person name="Goodwin S.B."/>
            <person name="Gout L."/>
            <person name="Glaser N."/>
            <person name="Linglin J."/>
            <person name="Kema G.H.J."/>
            <person name="Lapalu N."/>
            <person name="Lawrence C.B."/>
            <person name="May K."/>
            <person name="Meyer M."/>
            <person name="Ollivier B."/>
            <person name="Poulain J."/>
            <person name="Schoch C.L."/>
            <person name="Simon A."/>
            <person name="Spatafora J.W."/>
            <person name="Stachowiak A."/>
            <person name="Turgeon B.G."/>
            <person name="Tyler B.M."/>
            <person name="Vincent D."/>
            <person name="Weissenbach J."/>
            <person name="Amselem J."/>
            <person name="Quesneville H."/>
            <person name="Oliver R.P."/>
            <person name="Wincker P."/>
            <person name="Balesdent M.-H."/>
            <person name="Howlett B.J."/>
        </authorList>
    </citation>
    <scope>NUCLEOTIDE SEQUENCE [LARGE SCALE GENOMIC DNA]</scope>
    <source>
        <strain evidence="2">JN3 / isolate v23.1.3 / race Av1-4-5-6-7-8</strain>
    </source>
</reference>
<keyword evidence="2" id="KW-1185">Reference proteome</keyword>
<dbReference type="Proteomes" id="UP000002668">
    <property type="component" value="Genome"/>
</dbReference>
<organism evidence="2">
    <name type="scientific">Leptosphaeria maculans (strain JN3 / isolate v23.1.3 / race Av1-4-5-6-7-8)</name>
    <name type="common">Blackleg fungus</name>
    <name type="synonym">Phoma lingam</name>
    <dbReference type="NCBI Taxonomy" id="985895"/>
    <lineage>
        <taxon>Eukaryota</taxon>
        <taxon>Fungi</taxon>
        <taxon>Dikarya</taxon>
        <taxon>Ascomycota</taxon>
        <taxon>Pezizomycotina</taxon>
        <taxon>Dothideomycetes</taxon>
        <taxon>Pleosporomycetidae</taxon>
        <taxon>Pleosporales</taxon>
        <taxon>Pleosporineae</taxon>
        <taxon>Leptosphaeriaceae</taxon>
        <taxon>Plenodomus</taxon>
        <taxon>Plenodomus lingam/Leptosphaeria maculans species complex</taxon>
    </lineage>
</organism>
<dbReference type="EMBL" id="FP929116">
    <property type="protein sequence ID" value="CBX94095.1"/>
    <property type="molecule type" value="Genomic_DNA"/>
</dbReference>
<protein>
    <submittedName>
        <fullName evidence="1">Predicted protein</fullName>
    </submittedName>
</protein>
<sequence length="60" mass="6832">MRHGRDDVILVYLGTTIHNNINCRVYPSAEQCTIVRICSEAANVEKRKPARSRPKGRSLH</sequence>
<gene>
    <name evidence="1" type="ORF">LEMA_P037690.1</name>
</gene>
<dbReference type="AlphaFoldDB" id="E4ZQU0"/>
<proteinExistence type="predicted"/>
<dbReference type="HOGENOM" id="CLU_2942193_0_0_1"/>
<evidence type="ECO:0000313" key="2">
    <source>
        <dbReference type="Proteomes" id="UP000002668"/>
    </source>
</evidence>
<evidence type="ECO:0000313" key="1">
    <source>
        <dbReference type="EMBL" id="CBX94095.1"/>
    </source>
</evidence>
<accession>E4ZQU0</accession>